<dbReference type="InterPro" id="IPR001650">
    <property type="entry name" value="Helicase_C-like"/>
</dbReference>
<protein>
    <submittedName>
        <fullName evidence="7">DEAD (Asp-Glu-Ala-Asp) box helicase 42</fullName>
    </submittedName>
</protein>
<dbReference type="GO" id="GO:0003724">
    <property type="term" value="F:RNA helicase activity"/>
    <property type="evidence" value="ECO:0007669"/>
    <property type="project" value="TreeGrafter"/>
</dbReference>
<keyword evidence="8" id="KW-1185">Reference proteome</keyword>
<feature type="region of interest" description="Disordered" evidence="5">
    <location>
        <begin position="1"/>
        <end position="58"/>
    </location>
</feature>
<reference evidence="7" key="3">
    <citation type="submission" date="2025-09" db="UniProtKB">
        <authorList>
            <consortium name="Ensembl"/>
        </authorList>
    </citation>
    <scope>IDENTIFICATION</scope>
</reference>
<accession>A0A8C7NW38</accession>
<dbReference type="PANTHER" id="PTHR47959">
    <property type="entry name" value="ATP-DEPENDENT RNA HELICASE RHLE-RELATED"/>
    <property type="match status" value="1"/>
</dbReference>
<keyword evidence="3" id="KW-0347">Helicase</keyword>
<dbReference type="PROSITE" id="PS51194">
    <property type="entry name" value="HELICASE_CTER"/>
    <property type="match status" value="1"/>
</dbReference>
<reference evidence="7" key="2">
    <citation type="submission" date="2025-08" db="UniProtKB">
        <authorList>
            <consortium name="Ensembl"/>
        </authorList>
    </citation>
    <scope>IDENTIFICATION</scope>
</reference>
<dbReference type="PANTHER" id="PTHR47959:SF1">
    <property type="entry name" value="ATP-DEPENDENT RNA HELICASE DBPA"/>
    <property type="match status" value="1"/>
</dbReference>
<evidence type="ECO:0000313" key="7">
    <source>
        <dbReference type="Ensembl" id="ENSOMYP00000013520.2"/>
    </source>
</evidence>
<feature type="compositionally biased region" description="Gly residues" evidence="5">
    <location>
        <begin position="47"/>
        <end position="56"/>
    </location>
</feature>
<keyword evidence="4" id="KW-0067">ATP-binding</keyword>
<name>A0A8C7NW38_ONCMY</name>
<dbReference type="GO" id="GO:0016787">
    <property type="term" value="F:hydrolase activity"/>
    <property type="evidence" value="ECO:0007669"/>
    <property type="project" value="UniProtKB-KW"/>
</dbReference>
<dbReference type="GO" id="GO:0005829">
    <property type="term" value="C:cytosol"/>
    <property type="evidence" value="ECO:0007669"/>
    <property type="project" value="TreeGrafter"/>
</dbReference>
<dbReference type="InterPro" id="IPR050079">
    <property type="entry name" value="DEAD_box_RNA_helicase"/>
</dbReference>
<dbReference type="AlphaFoldDB" id="A0A8C7NW38"/>
<dbReference type="SUPFAM" id="SSF52540">
    <property type="entry name" value="P-loop containing nucleoside triphosphate hydrolases"/>
    <property type="match status" value="1"/>
</dbReference>
<evidence type="ECO:0000256" key="4">
    <source>
        <dbReference type="ARBA" id="ARBA00022840"/>
    </source>
</evidence>
<organism evidence="7 8">
    <name type="scientific">Oncorhynchus mykiss</name>
    <name type="common">Rainbow trout</name>
    <name type="synonym">Salmo gairdneri</name>
    <dbReference type="NCBI Taxonomy" id="8022"/>
    <lineage>
        <taxon>Eukaryota</taxon>
        <taxon>Metazoa</taxon>
        <taxon>Chordata</taxon>
        <taxon>Craniata</taxon>
        <taxon>Vertebrata</taxon>
        <taxon>Euteleostomi</taxon>
        <taxon>Actinopterygii</taxon>
        <taxon>Neopterygii</taxon>
        <taxon>Teleostei</taxon>
        <taxon>Protacanthopterygii</taxon>
        <taxon>Salmoniformes</taxon>
        <taxon>Salmonidae</taxon>
        <taxon>Salmoninae</taxon>
        <taxon>Oncorhynchus</taxon>
    </lineage>
</organism>
<dbReference type="InterPro" id="IPR027417">
    <property type="entry name" value="P-loop_NTPase"/>
</dbReference>
<dbReference type="Pfam" id="PF00271">
    <property type="entry name" value="Helicase_C"/>
    <property type="match status" value="1"/>
</dbReference>
<feature type="region of interest" description="Disordered" evidence="5">
    <location>
        <begin position="225"/>
        <end position="252"/>
    </location>
</feature>
<dbReference type="GeneTree" id="ENSGT00940000156559"/>
<keyword evidence="2" id="KW-0378">Hydrolase</keyword>
<dbReference type="Ensembl" id="ENSOMYT00000014959.2">
    <property type="protein sequence ID" value="ENSOMYP00000013520.2"/>
    <property type="gene ID" value="ENSOMYG00000006634.2"/>
</dbReference>
<dbReference type="GO" id="GO:0005524">
    <property type="term" value="F:ATP binding"/>
    <property type="evidence" value="ECO:0007669"/>
    <property type="project" value="UniProtKB-KW"/>
</dbReference>
<feature type="compositionally biased region" description="Acidic residues" evidence="5">
    <location>
        <begin position="76"/>
        <end position="89"/>
    </location>
</feature>
<feature type="compositionally biased region" description="Basic and acidic residues" evidence="5">
    <location>
        <begin position="340"/>
        <end position="428"/>
    </location>
</feature>
<feature type="compositionally biased region" description="Low complexity" evidence="5">
    <location>
        <begin position="292"/>
        <end position="310"/>
    </location>
</feature>
<evidence type="ECO:0000256" key="2">
    <source>
        <dbReference type="ARBA" id="ARBA00022801"/>
    </source>
</evidence>
<dbReference type="Proteomes" id="UP000694395">
    <property type="component" value="Chromosome 12"/>
</dbReference>
<evidence type="ECO:0000259" key="6">
    <source>
        <dbReference type="PROSITE" id="PS51194"/>
    </source>
</evidence>
<feature type="region of interest" description="Disordered" evidence="5">
    <location>
        <begin position="292"/>
        <end position="448"/>
    </location>
</feature>
<reference evidence="7" key="1">
    <citation type="submission" date="2020-07" db="EMBL/GenBank/DDBJ databases">
        <title>A long reads based de novo assembly of the rainbow trout Arlee double haploid line genome.</title>
        <authorList>
            <person name="Gao G."/>
            <person name="Palti Y."/>
        </authorList>
    </citation>
    <scope>NUCLEOTIDE SEQUENCE [LARGE SCALE GENOMIC DNA]</scope>
</reference>
<proteinExistence type="predicted"/>
<keyword evidence="1" id="KW-0547">Nucleotide-binding</keyword>
<feature type="compositionally biased region" description="Gly residues" evidence="5">
    <location>
        <begin position="7"/>
        <end position="30"/>
    </location>
</feature>
<feature type="region of interest" description="Disordered" evidence="5">
    <location>
        <begin position="76"/>
        <end position="119"/>
    </location>
</feature>
<feature type="domain" description="Helicase C-terminal" evidence="6">
    <location>
        <begin position="60"/>
        <end position="203"/>
    </location>
</feature>
<evidence type="ECO:0000256" key="3">
    <source>
        <dbReference type="ARBA" id="ARBA00022806"/>
    </source>
</evidence>
<evidence type="ECO:0000256" key="5">
    <source>
        <dbReference type="SAM" id="MobiDB-lite"/>
    </source>
</evidence>
<evidence type="ECO:0000256" key="1">
    <source>
        <dbReference type="ARBA" id="ARBA00022741"/>
    </source>
</evidence>
<evidence type="ECO:0000313" key="8">
    <source>
        <dbReference type="Proteomes" id="UP000694395"/>
    </source>
</evidence>
<sequence>MNWSKGGPSGKRGFGFGGFSLGGGGGGGGGGKKEELRVPQKSHTSFGGAGTAGGYGKNQQLPAFYKIGTKRANFDEENAYFEDDEEESSSTDLPYIPAENSPTRQQFQSGGGSDSEDDPLDAFMAQVEVTRGLDIPSIRTVVNYDVARDIDTHTHRIGRTGRAGEKGVAYTLLTSKDTSFAGDLVRNLEGANQSVSKELMDLAMQNPWFRKSRFKGGKGKKLNIGGGGLGYRERPGLGAESSERSGGAAMGNYEGYSKPTGAMGDRMSAMKSAFQSQYKNHFVAASGMVPKLTTKSSSSSGWTSAGSLSSVPTGAPEGPDRPHSQATAPQGNAAPPSPREGPRDRHGDDRSRHGDGHYRDRRDRSERHSGGGERDRYGERDRHADRDRYGDKDRHGSSGRHGDSRNGEGSRRDRDEGRGDRAEGKGDKEEDSFAVPDPPKRKKSRWDN</sequence>
<dbReference type="Gene3D" id="3.40.50.300">
    <property type="entry name" value="P-loop containing nucleotide triphosphate hydrolases"/>
    <property type="match status" value="1"/>
</dbReference>